<dbReference type="PANTHER" id="PTHR20858:SF17">
    <property type="entry name" value="HYDROXYMETHYLPYRIMIDINE_PHOSPHOMETHYLPYRIMIDINE KINASE THI20-RELATED"/>
    <property type="match status" value="1"/>
</dbReference>
<proteinExistence type="predicted"/>
<dbReference type="GO" id="GO:0005829">
    <property type="term" value="C:cytosol"/>
    <property type="evidence" value="ECO:0007669"/>
    <property type="project" value="TreeGrafter"/>
</dbReference>
<accession>A0A1H3WF87</accession>
<dbReference type="Pfam" id="PF08543">
    <property type="entry name" value="Phos_pyr_kin"/>
    <property type="match status" value="1"/>
</dbReference>
<protein>
    <recommendedName>
        <fullName evidence="2">hydroxymethylpyrimidine kinase</fullName>
        <ecNumber evidence="2">2.7.1.49</ecNumber>
    </recommendedName>
</protein>
<name>A0A1H3WF87_9GAMM</name>
<gene>
    <name evidence="4" type="ORF">SAMN05660964_00394</name>
</gene>
<evidence type="ECO:0000256" key="2">
    <source>
        <dbReference type="ARBA" id="ARBA00012135"/>
    </source>
</evidence>
<dbReference type="RefSeq" id="WP_217629912.1">
    <property type="nucleotide sequence ID" value="NZ_FNQP01000002.1"/>
</dbReference>
<keyword evidence="5" id="KW-1185">Reference proteome</keyword>
<dbReference type="Gene3D" id="3.40.1190.20">
    <property type="match status" value="1"/>
</dbReference>
<reference evidence="4 5" key="1">
    <citation type="submission" date="2016-10" db="EMBL/GenBank/DDBJ databases">
        <authorList>
            <person name="de Groot N.N."/>
        </authorList>
    </citation>
    <scope>NUCLEOTIDE SEQUENCE [LARGE SCALE GENOMIC DNA]</scope>
    <source>
        <strain evidence="4 5">DSM 21228</strain>
    </source>
</reference>
<dbReference type="CDD" id="cd01169">
    <property type="entry name" value="HMPP_kinase"/>
    <property type="match status" value="1"/>
</dbReference>
<dbReference type="InterPro" id="IPR004399">
    <property type="entry name" value="HMP/HMP-P_kinase_dom"/>
</dbReference>
<dbReference type="EMBL" id="FNQP01000002">
    <property type="protein sequence ID" value="SDZ84898.1"/>
    <property type="molecule type" value="Genomic_DNA"/>
</dbReference>
<keyword evidence="4" id="KW-0808">Transferase</keyword>
<feature type="domain" description="Pyridoxamine kinase/Phosphomethylpyrimidine kinase" evidence="3">
    <location>
        <begin position="21"/>
        <end position="257"/>
    </location>
</feature>
<dbReference type="GO" id="GO:0009228">
    <property type="term" value="P:thiamine biosynthetic process"/>
    <property type="evidence" value="ECO:0007669"/>
    <property type="project" value="InterPro"/>
</dbReference>
<dbReference type="UniPathway" id="UPA00060">
    <property type="reaction ID" value="UER00138"/>
</dbReference>
<dbReference type="EC" id="2.7.1.49" evidence="2"/>
<dbReference type="GO" id="GO:0009229">
    <property type="term" value="P:thiamine diphosphate biosynthetic process"/>
    <property type="evidence" value="ECO:0007669"/>
    <property type="project" value="UniProtKB-UniPathway"/>
</dbReference>
<evidence type="ECO:0000313" key="4">
    <source>
        <dbReference type="EMBL" id="SDZ84898.1"/>
    </source>
</evidence>
<evidence type="ECO:0000256" key="1">
    <source>
        <dbReference type="ARBA" id="ARBA00004948"/>
    </source>
</evidence>
<dbReference type="GO" id="GO:0008972">
    <property type="term" value="F:phosphomethylpyrimidine kinase activity"/>
    <property type="evidence" value="ECO:0007669"/>
    <property type="project" value="InterPro"/>
</dbReference>
<dbReference type="GO" id="GO:0008902">
    <property type="term" value="F:hydroxymethylpyrimidine kinase activity"/>
    <property type="evidence" value="ECO:0007669"/>
    <property type="project" value="UniProtKB-EC"/>
</dbReference>
<dbReference type="InterPro" id="IPR029056">
    <property type="entry name" value="Ribokinase-like"/>
</dbReference>
<dbReference type="AlphaFoldDB" id="A0A1H3WF87"/>
<dbReference type="PANTHER" id="PTHR20858">
    <property type="entry name" value="PHOSPHOMETHYLPYRIMIDINE KINASE"/>
    <property type="match status" value="1"/>
</dbReference>
<dbReference type="SUPFAM" id="SSF53613">
    <property type="entry name" value="Ribokinase-like"/>
    <property type="match status" value="1"/>
</dbReference>
<evidence type="ECO:0000313" key="5">
    <source>
        <dbReference type="Proteomes" id="UP000199397"/>
    </source>
</evidence>
<keyword evidence="4" id="KW-0418">Kinase</keyword>
<organism evidence="4 5">
    <name type="scientific">Thiothrix caldifontis</name>
    <dbReference type="NCBI Taxonomy" id="525918"/>
    <lineage>
        <taxon>Bacteria</taxon>
        <taxon>Pseudomonadati</taxon>
        <taxon>Pseudomonadota</taxon>
        <taxon>Gammaproteobacteria</taxon>
        <taxon>Thiotrichales</taxon>
        <taxon>Thiotrichaceae</taxon>
        <taxon>Thiothrix</taxon>
    </lineage>
</organism>
<sequence>MLTEHSVALAVPVVMTLAGHDPTGGAGIQADSEAIASQGCHAVSVITCLTVQDTCNVQRIEPLADYLIEQQAEALLADMPIAAFKIGLLGSVEVVHAVHRILLQAPDVPVILDPVLAAGGGKDFANDALLGAIREYLLPLTTLLTPNVPEARQLAVMGESLDEQAFALLDQGCEYVLLTGTHAATERVENALYGDGKRLRTWLWERLPETYHGSGCTLAAACAANLAKGMEMSKAVAAAQAYTWGSLQAGRKIGRGQWLPDRFYWRQA</sequence>
<dbReference type="Proteomes" id="UP000199397">
    <property type="component" value="Unassembled WGS sequence"/>
</dbReference>
<evidence type="ECO:0000259" key="3">
    <source>
        <dbReference type="Pfam" id="PF08543"/>
    </source>
</evidence>
<dbReference type="STRING" id="525918.SAMN05660964_00394"/>
<comment type="pathway">
    <text evidence="1">Cofactor biosynthesis; thiamine diphosphate biosynthesis.</text>
</comment>
<dbReference type="InterPro" id="IPR013749">
    <property type="entry name" value="PM/HMP-P_kinase-1"/>
</dbReference>